<evidence type="ECO:0000313" key="3">
    <source>
        <dbReference type="Proteomes" id="UP000051491"/>
    </source>
</evidence>
<dbReference type="PATRIC" id="fig|89059.3.peg.1358"/>
<evidence type="ECO:0000256" key="1">
    <source>
        <dbReference type="SAM" id="MobiDB-lite"/>
    </source>
</evidence>
<gene>
    <name evidence="2" type="ORF">IV43_GL001259</name>
</gene>
<comment type="caution">
    <text evidence="2">The sequence shown here is derived from an EMBL/GenBank/DDBJ whole genome shotgun (WGS) entry which is preliminary data.</text>
</comment>
<sequence length="729" mass="82785">MQLRDKEEAILYFGSLFPQYVKAACYQRAAVESARTIFTQEELKMLKANYSVNLLDQRVLKIEPQHYLKEKELQDKFADFRRRTSEHWFEYQKNSRALQYLKTVQKSRGQVDSTEQIKHGGSIATFADVLADPFEPVVWRSYLSALPLLVKNDPEIEMGKIAPELNVLAALTPVYAETPAMESPCAVSLLGAEQIFTASKQSTLEETVSDNFLFYSPSRLLAVCLAYFDGPQDQIRSEHAVLTFLLHEARHILRGDLLTQPGYVPGSPNRNQQFAAFFADHPNVTVLGFPVLSSGDLDSIITDFNINSSLLNDLGTNVLFGGSRALCSTQVVSQNLLTKADIDLLNTAIRQPKFEAEKQQLNSFGFQRIESFLSNNSILLLKQKGLILNLLQKMHQVSYQPHLPPRAQKEDAQKEAHQNALNENSSQEQQQMTTGTSPASLGGGGKVGLSGGDIFEINQRFFDQLTNSSESQSKNKAEHMARQLLGLANEAFREAQVEFPEIDYSKSGGQLKQLQYRLSKTRPLPPLRLKLRKLRKDLAVGNKIEWYRRHYAFPERLDMAHIARKKSYRTEICVYLDVSGSVSTKQVSKVLSVIKATVAQDQSLSVCLFAAELGEKVHFRAGKRYFEHDFAKLKQQLSHFPSSGTDLQPVFQDIFDTAEAVHVIISDFCFDRSDLISYQQRLKQRQVIFMNNYNKEEQKRYSNQMPLIEQIVRQKPQNMKVLTLKDYSI</sequence>
<name>A0A0R2K3L9_9LACO</name>
<dbReference type="OrthoDB" id="2327163at2"/>
<evidence type="ECO:0000313" key="2">
    <source>
        <dbReference type="EMBL" id="KRN84233.1"/>
    </source>
</evidence>
<dbReference type="EMBL" id="JQBK01000033">
    <property type="protein sequence ID" value="KRN84233.1"/>
    <property type="molecule type" value="Genomic_DNA"/>
</dbReference>
<organism evidence="2 3">
    <name type="scientific">Ligilactobacillus acidipiscis</name>
    <dbReference type="NCBI Taxonomy" id="89059"/>
    <lineage>
        <taxon>Bacteria</taxon>
        <taxon>Bacillati</taxon>
        <taxon>Bacillota</taxon>
        <taxon>Bacilli</taxon>
        <taxon>Lactobacillales</taxon>
        <taxon>Lactobacillaceae</taxon>
        <taxon>Ligilactobacillus</taxon>
    </lineage>
</organism>
<dbReference type="AlphaFoldDB" id="A0A0R2K3L9"/>
<proteinExistence type="predicted"/>
<dbReference type="RefSeq" id="WP_010495207.1">
    <property type="nucleotide sequence ID" value="NZ_JQBK01000033.1"/>
</dbReference>
<feature type="region of interest" description="Disordered" evidence="1">
    <location>
        <begin position="405"/>
        <end position="443"/>
    </location>
</feature>
<evidence type="ECO:0008006" key="4">
    <source>
        <dbReference type="Google" id="ProtNLM"/>
    </source>
</evidence>
<feature type="compositionally biased region" description="Basic and acidic residues" evidence="1">
    <location>
        <begin position="407"/>
        <end position="417"/>
    </location>
</feature>
<protein>
    <recommendedName>
        <fullName evidence="4">VWFA domain-containing protein</fullName>
    </recommendedName>
</protein>
<reference evidence="2 3" key="1">
    <citation type="journal article" date="2015" name="Genome Announc.">
        <title>Expanding the biotechnology potential of lactobacilli through comparative genomics of 213 strains and associated genera.</title>
        <authorList>
            <person name="Sun Z."/>
            <person name="Harris H.M."/>
            <person name="McCann A."/>
            <person name="Guo C."/>
            <person name="Argimon S."/>
            <person name="Zhang W."/>
            <person name="Yang X."/>
            <person name="Jeffery I.B."/>
            <person name="Cooney J.C."/>
            <person name="Kagawa T.F."/>
            <person name="Liu W."/>
            <person name="Song Y."/>
            <person name="Salvetti E."/>
            <person name="Wrobel A."/>
            <person name="Rasinkangas P."/>
            <person name="Parkhill J."/>
            <person name="Rea M.C."/>
            <person name="O'Sullivan O."/>
            <person name="Ritari J."/>
            <person name="Douillard F.P."/>
            <person name="Paul Ross R."/>
            <person name="Yang R."/>
            <person name="Briner A.E."/>
            <person name="Felis G.E."/>
            <person name="de Vos W.M."/>
            <person name="Barrangou R."/>
            <person name="Klaenhammer T.R."/>
            <person name="Caufield P.W."/>
            <person name="Cui Y."/>
            <person name="Zhang H."/>
            <person name="O'Toole P.W."/>
        </authorList>
    </citation>
    <scope>NUCLEOTIDE SEQUENCE [LARGE SCALE GENOMIC DNA]</scope>
    <source>
        <strain evidence="2 3">DSM 15353</strain>
    </source>
</reference>
<accession>A0A0R2K3L9</accession>
<dbReference type="Proteomes" id="UP000051491">
    <property type="component" value="Unassembled WGS sequence"/>
</dbReference>
<feature type="compositionally biased region" description="Polar residues" evidence="1">
    <location>
        <begin position="419"/>
        <end position="439"/>
    </location>
</feature>
<dbReference type="STRING" id="89059.LAC1533_0229"/>